<organism evidence="1 2">
    <name type="scientific">Oryza meyeriana var. granulata</name>
    <dbReference type="NCBI Taxonomy" id="110450"/>
    <lineage>
        <taxon>Eukaryota</taxon>
        <taxon>Viridiplantae</taxon>
        <taxon>Streptophyta</taxon>
        <taxon>Embryophyta</taxon>
        <taxon>Tracheophyta</taxon>
        <taxon>Spermatophyta</taxon>
        <taxon>Magnoliopsida</taxon>
        <taxon>Liliopsida</taxon>
        <taxon>Poales</taxon>
        <taxon>Poaceae</taxon>
        <taxon>BOP clade</taxon>
        <taxon>Oryzoideae</taxon>
        <taxon>Oryzeae</taxon>
        <taxon>Oryzinae</taxon>
        <taxon>Oryza</taxon>
        <taxon>Oryza meyeriana</taxon>
    </lineage>
</organism>
<dbReference type="Proteomes" id="UP000479710">
    <property type="component" value="Unassembled WGS sequence"/>
</dbReference>
<evidence type="ECO:0000313" key="1">
    <source>
        <dbReference type="EMBL" id="KAF0911288.1"/>
    </source>
</evidence>
<comment type="caution">
    <text evidence="1">The sequence shown here is derived from an EMBL/GenBank/DDBJ whole genome shotgun (WGS) entry which is preliminary data.</text>
</comment>
<dbReference type="OrthoDB" id="1378at2759"/>
<dbReference type="EMBL" id="SPHZ02000006">
    <property type="protein sequence ID" value="KAF0911288.1"/>
    <property type="molecule type" value="Genomic_DNA"/>
</dbReference>
<gene>
    <name evidence="1" type="ORF">E2562_008043</name>
</gene>
<sequence length="88" mass="10057">MASDVSAPPLEKGQYAYYKHRRGFRMMLLETLTGFAMFHISEKLLGRPKVVFTVGFIEIHNKSVARDSAVGPGDDLREFILRFYTKTT</sequence>
<dbReference type="AlphaFoldDB" id="A0A6G1DF94"/>
<evidence type="ECO:0000313" key="2">
    <source>
        <dbReference type="Proteomes" id="UP000479710"/>
    </source>
</evidence>
<proteinExistence type="predicted"/>
<name>A0A6G1DF94_9ORYZ</name>
<reference evidence="1 2" key="1">
    <citation type="submission" date="2019-11" db="EMBL/GenBank/DDBJ databases">
        <title>Whole genome sequence of Oryza granulata.</title>
        <authorList>
            <person name="Li W."/>
        </authorList>
    </citation>
    <scope>NUCLEOTIDE SEQUENCE [LARGE SCALE GENOMIC DNA]</scope>
    <source>
        <strain evidence="2">cv. Menghai</strain>
        <tissue evidence="1">Leaf</tissue>
    </source>
</reference>
<keyword evidence="2" id="KW-1185">Reference proteome</keyword>
<accession>A0A6G1DF94</accession>
<protein>
    <submittedName>
        <fullName evidence="1">Uncharacterized protein</fullName>
    </submittedName>
</protein>